<feature type="transmembrane region" description="Helical" evidence="1">
    <location>
        <begin position="110"/>
        <end position="133"/>
    </location>
</feature>
<evidence type="ECO:0000313" key="2">
    <source>
        <dbReference type="EMBL" id="UNM16265.1"/>
    </source>
</evidence>
<reference evidence="2 3" key="1">
    <citation type="submission" date="2021-03" db="EMBL/GenBank/DDBJ databases">
        <title>Complete genome of Streptomyces formicae strain 1H-GS9 (DSM 100524).</title>
        <authorList>
            <person name="Atanasov K.E."/>
            <person name="Altabella T."/>
            <person name="Ferrer A."/>
        </authorList>
    </citation>
    <scope>NUCLEOTIDE SEQUENCE [LARGE SCALE GENOMIC DNA]</scope>
    <source>
        <strain evidence="2 3">1H-GS9</strain>
    </source>
</reference>
<feature type="transmembrane region" description="Helical" evidence="1">
    <location>
        <begin position="55"/>
        <end position="73"/>
    </location>
</feature>
<dbReference type="InterPro" id="IPR017850">
    <property type="entry name" value="Alkaline_phosphatase_core_sf"/>
</dbReference>
<name>A0ABY3X0D8_9ACTN</name>
<keyword evidence="1" id="KW-0812">Transmembrane</keyword>
<feature type="transmembrane region" description="Helical" evidence="1">
    <location>
        <begin position="145"/>
        <end position="168"/>
    </location>
</feature>
<dbReference type="Gene3D" id="3.40.720.10">
    <property type="entry name" value="Alkaline Phosphatase, subunit A"/>
    <property type="match status" value="1"/>
</dbReference>
<dbReference type="EMBL" id="CP071872">
    <property type="protein sequence ID" value="UNM16265.1"/>
    <property type="molecule type" value="Genomic_DNA"/>
</dbReference>
<keyword evidence="3" id="KW-1185">Reference proteome</keyword>
<organism evidence="2 3">
    <name type="scientific">Streptomyces formicae</name>
    <dbReference type="NCBI Taxonomy" id="1616117"/>
    <lineage>
        <taxon>Bacteria</taxon>
        <taxon>Bacillati</taxon>
        <taxon>Actinomycetota</taxon>
        <taxon>Actinomycetes</taxon>
        <taxon>Kitasatosporales</taxon>
        <taxon>Streptomycetaceae</taxon>
        <taxon>Streptomyces</taxon>
    </lineage>
</organism>
<keyword evidence="1" id="KW-0472">Membrane</keyword>
<sequence length="534" mass="57348">MARVTTALAALLVFAALLLPSELGRLTPGAFARIPGEAVLAAAVLLVLPPRPGRVVPVLAGTGLGLLTVLRLLDMGFHSVLARPFDPVLDWILLDDAQAFLRDSVGPVGAIGAATAVVVLAAALVVLMALAALRLSRLVVRHSAASACGTFVLGTVWILCAALGAQLAGVPVAADSTAGAVQSRARQVHAGLKDRQQFADEAGVDAFRDTPGDQLLTGLRGKDVLFVFVESYGRSAVQDPAMAPQIGDVLADGTRRLRAAGYSSRSAFLTSPTSGGGSWLAHSTFMSGLWIKNQQRYRNLTSGDRLTLTGAFRRAGGWRTVGIMPGVTRSWPEGKFYGLDHVYDSRELGYQGPKFSWTPVPDQFTLSAFERLEHGRRGHEPLMAEIVLASSHNPWAPIPTAVGWDEVGDGSVYHAIKDAGKDPEKVWQDPDQVRTEYRRAIEYSLNSLVSYVKEYGDDDTVLVFLGDHQPVPTVTRGGLGRDVPIAVVARDPAVLDRISGWGWHEGLKPGPDAPVWRMDTFRDRFLTAYGPRSP</sequence>
<proteinExistence type="predicted"/>
<feature type="transmembrane region" description="Helical" evidence="1">
    <location>
        <begin position="30"/>
        <end position="48"/>
    </location>
</feature>
<dbReference type="Proteomes" id="UP000828924">
    <property type="component" value="Chromosome"/>
</dbReference>
<accession>A0ABY3X0D8</accession>
<evidence type="ECO:0000256" key="1">
    <source>
        <dbReference type="SAM" id="Phobius"/>
    </source>
</evidence>
<keyword evidence="1" id="KW-1133">Transmembrane helix</keyword>
<dbReference type="SUPFAM" id="SSF53649">
    <property type="entry name" value="Alkaline phosphatase-like"/>
    <property type="match status" value="1"/>
</dbReference>
<gene>
    <name evidence="2" type="ORF">J4032_00990</name>
</gene>
<protein>
    <submittedName>
        <fullName evidence="2">Sulfatase</fullName>
    </submittedName>
</protein>
<evidence type="ECO:0000313" key="3">
    <source>
        <dbReference type="Proteomes" id="UP000828924"/>
    </source>
</evidence>